<feature type="domain" description="PRD" evidence="2">
    <location>
        <begin position="62"/>
        <end position="167"/>
    </location>
</feature>
<dbReference type="InterPro" id="IPR050661">
    <property type="entry name" value="BglG_antiterminators"/>
</dbReference>
<proteinExistence type="predicted"/>
<accession>A0A174CWW1</accession>
<keyword evidence="4" id="KW-1185">Reference proteome</keyword>
<feature type="domain" description="PRD" evidence="2">
    <location>
        <begin position="168"/>
        <end position="276"/>
    </location>
</feature>
<dbReference type="InterPro" id="IPR036634">
    <property type="entry name" value="PRD_sf"/>
</dbReference>
<dbReference type="GeneID" id="42775568"/>
<dbReference type="RefSeq" id="WP_027097732.1">
    <property type="nucleotide sequence ID" value="NZ_CABHIH010000001.1"/>
</dbReference>
<organism evidence="3 4">
    <name type="scientific">Clostridium paraputrificum</name>
    <dbReference type="NCBI Taxonomy" id="29363"/>
    <lineage>
        <taxon>Bacteria</taxon>
        <taxon>Bacillati</taxon>
        <taxon>Bacillota</taxon>
        <taxon>Clostridia</taxon>
        <taxon>Eubacteriales</taxon>
        <taxon>Clostridiaceae</taxon>
        <taxon>Clostridium</taxon>
    </lineage>
</organism>
<dbReference type="InterPro" id="IPR036650">
    <property type="entry name" value="CAT_RNA-bd_dom_sf"/>
</dbReference>
<dbReference type="GO" id="GO:0006355">
    <property type="term" value="P:regulation of DNA-templated transcription"/>
    <property type="evidence" value="ECO:0007669"/>
    <property type="project" value="InterPro"/>
</dbReference>
<dbReference type="PANTHER" id="PTHR30185:SF15">
    <property type="entry name" value="CRYPTIC BETA-GLUCOSIDE BGL OPERON ANTITERMINATOR"/>
    <property type="match status" value="1"/>
</dbReference>
<dbReference type="PANTHER" id="PTHR30185">
    <property type="entry name" value="CRYPTIC BETA-GLUCOSIDE BGL OPERON ANTITERMINATOR"/>
    <property type="match status" value="1"/>
</dbReference>
<dbReference type="EMBL" id="MAPZ01000010">
    <property type="protein sequence ID" value="OBY11838.1"/>
    <property type="molecule type" value="Genomic_DNA"/>
</dbReference>
<keyword evidence="1" id="KW-0677">Repeat</keyword>
<dbReference type="SUPFAM" id="SSF50151">
    <property type="entry name" value="SacY-like RNA-binding domain"/>
    <property type="match status" value="1"/>
</dbReference>
<evidence type="ECO:0000259" key="2">
    <source>
        <dbReference type="PROSITE" id="PS51372"/>
    </source>
</evidence>
<evidence type="ECO:0000313" key="3">
    <source>
        <dbReference type="EMBL" id="OBY11838.1"/>
    </source>
</evidence>
<dbReference type="Gene3D" id="2.30.24.10">
    <property type="entry name" value="CAT RNA-binding domain"/>
    <property type="match status" value="1"/>
</dbReference>
<name>A0A174CWW1_9CLOT</name>
<dbReference type="OrthoDB" id="9813552at2"/>
<protein>
    <submittedName>
        <fullName evidence="3">Beta-glucoside operon antiterminator</fullName>
    </submittedName>
</protein>
<comment type="caution">
    <text evidence="3">The sequence shown here is derived from an EMBL/GenBank/DDBJ whole genome shotgun (WGS) entry which is preliminary data.</text>
</comment>
<dbReference type="SUPFAM" id="SSF63520">
    <property type="entry name" value="PTS-regulatory domain, PRD"/>
    <property type="match status" value="2"/>
</dbReference>
<dbReference type="SMART" id="SM01061">
    <property type="entry name" value="CAT_RBD"/>
    <property type="match status" value="1"/>
</dbReference>
<dbReference type="PROSITE" id="PS51372">
    <property type="entry name" value="PRD_2"/>
    <property type="match status" value="2"/>
</dbReference>
<reference evidence="3 4" key="1">
    <citation type="submission" date="2016-06" db="EMBL/GenBank/DDBJ databases">
        <authorList>
            <person name="Kjaerup R.B."/>
            <person name="Dalgaard T.S."/>
            <person name="Juul-Madsen H.R."/>
        </authorList>
    </citation>
    <scope>NUCLEOTIDE SEQUENCE [LARGE SCALE GENOMIC DNA]</scope>
    <source>
        <strain evidence="3 4">373-A1</strain>
    </source>
</reference>
<evidence type="ECO:0000256" key="1">
    <source>
        <dbReference type="ARBA" id="ARBA00022737"/>
    </source>
</evidence>
<dbReference type="InterPro" id="IPR004341">
    <property type="entry name" value="CAT_RNA-bd_dom"/>
</dbReference>
<dbReference type="eggNOG" id="COG3711">
    <property type="taxonomic scope" value="Bacteria"/>
</dbReference>
<gene>
    <name evidence="3" type="ORF">CP373A1_02630</name>
</gene>
<dbReference type="GO" id="GO:0003723">
    <property type="term" value="F:RNA binding"/>
    <property type="evidence" value="ECO:0007669"/>
    <property type="project" value="InterPro"/>
</dbReference>
<sequence length="276" mass="32534">MKIIKKLNNNVVLALNDKDEEIIVVGKGLGFRKTPYVLEDLSLIEKKYVIPENTKAFDILDSIPNEVIKVTEMIMRYGYKELNIGFSPDILLALSDHINFAIQRNKEGIEMRNPLQWEIKHLYPKEYTIGNNSLDIIEKELGIRLHKNEAAFIALHFINAQLGKHDMTETTKITSIMGEILSLIKYKFKIEFDEDSFEFTRFVTHIRYFIMRQVNNKPLENENSDMFTLMQDKLTEELECVDMIEKHLNKNYGWKCTNDEKLYLMLHIQRIRKQNN</sequence>
<dbReference type="Gene3D" id="1.10.1790.10">
    <property type="entry name" value="PRD domain"/>
    <property type="match status" value="2"/>
</dbReference>
<dbReference type="Proteomes" id="UP000092714">
    <property type="component" value="Unassembled WGS sequence"/>
</dbReference>
<dbReference type="AlphaFoldDB" id="A0A174CWW1"/>
<dbReference type="Pfam" id="PF03123">
    <property type="entry name" value="CAT_RBD"/>
    <property type="match status" value="1"/>
</dbReference>
<dbReference type="Pfam" id="PF00874">
    <property type="entry name" value="PRD"/>
    <property type="match status" value="2"/>
</dbReference>
<evidence type="ECO:0000313" key="4">
    <source>
        <dbReference type="Proteomes" id="UP000092714"/>
    </source>
</evidence>
<dbReference type="InterPro" id="IPR011608">
    <property type="entry name" value="PRD"/>
</dbReference>